<dbReference type="EMBL" id="JAERTZ010000032">
    <property type="protein sequence ID" value="MBL1379227.1"/>
    <property type="molecule type" value="Genomic_DNA"/>
</dbReference>
<sequence length="181" mass="20025">MAKRLGAADFVDMPWKNGGGTTRELYRLPAAQEEDFVLRVSMARVGQSGPFSFFPGIERILMLVDGAGFELDMNGSLQRLTQPFIPLQFSGETAVNCRLLGDECLDFNVMTARDWGRSELAVRPLAPGQRYRSEGPRARLLYRHGIEPELWVLAAGETLELAAAEVPLLLVEITLYPLDGA</sequence>
<dbReference type="CDD" id="cd20293">
    <property type="entry name" value="cupin_HutD_N"/>
    <property type="match status" value="1"/>
</dbReference>
<dbReference type="InterPro" id="IPR014710">
    <property type="entry name" value="RmlC-like_jellyroll"/>
</dbReference>
<protein>
    <submittedName>
        <fullName evidence="1">HutD family protein</fullName>
    </submittedName>
</protein>
<reference evidence="2" key="1">
    <citation type="submission" date="2021-01" db="EMBL/GenBank/DDBJ databases">
        <title>Genome public.</title>
        <authorList>
            <person name="Liu C."/>
            <person name="Sun Q."/>
        </authorList>
    </citation>
    <scope>NUCLEOTIDE SEQUENCE [LARGE SCALE GENOMIC DNA]</scope>
    <source>
        <strain evidence="2">CGMCC 1.18722</strain>
    </source>
</reference>
<keyword evidence="2" id="KW-1185">Reference proteome</keyword>
<dbReference type="InterPro" id="IPR010282">
    <property type="entry name" value="Uncharacterised_HutD/Ves"/>
</dbReference>
<name>A0ABS1QWI8_9GAMM</name>
<accession>A0ABS1QWI8</accession>
<dbReference type="SUPFAM" id="SSF51182">
    <property type="entry name" value="RmlC-like cupins"/>
    <property type="match status" value="1"/>
</dbReference>
<gene>
    <name evidence="1" type="ORF">JKV55_18150</name>
</gene>
<proteinExistence type="predicted"/>
<dbReference type="Pfam" id="PF05962">
    <property type="entry name" value="HutD"/>
    <property type="match status" value="1"/>
</dbReference>
<evidence type="ECO:0000313" key="1">
    <source>
        <dbReference type="EMBL" id="MBL1379227.1"/>
    </source>
</evidence>
<dbReference type="Gene3D" id="2.60.120.10">
    <property type="entry name" value="Jelly Rolls"/>
    <property type="match status" value="1"/>
</dbReference>
<organism evidence="1 2">
    <name type="scientific">Zobellella iuensis</name>
    <dbReference type="NCBI Taxonomy" id="2803811"/>
    <lineage>
        <taxon>Bacteria</taxon>
        <taxon>Pseudomonadati</taxon>
        <taxon>Pseudomonadota</taxon>
        <taxon>Gammaproteobacteria</taxon>
        <taxon>Aeromonadales</taxon>
        <taxon>Aeromonadaceae</taxon>
        <taxon>Zobellella</taxon>
    </lineage>
</organism>
<evidence type="ECO:0000313" key="2">
    <source>
        <dbReference type="Proteomes" id="UP000638570"/>
    </source>
</evidence>
<dbReference type="RefSeq" id="WP_202088366.1">
    <property type="nucleotide sequence ID" value="NZ_JAERTZ010000032.1"/>
</dbReference>
<dbReference type="PANTHER" id="PTHR37943">
    <property type="entry name" value="PROTEIN VES"/>
    <property type="match status" value="1"/>
</dbReference>
<dbReference type="InterPro" id="IPR011051">
    <property type="entry name" value="RmlC_Cupin_sf"/>
</dbReference>
<dbReference type="PANTHER" id="PTHR37943:SF1">
    <property type="entry name" value="PROTEIN VES"/>
    <property type="match status" value="1"/>
</dbReference>
<comment type="caution">
    <text evidence="1">The sequence shown here is derived from an EMBL/GenBank/DDBJ whole genome shotgun (WGS) entry which is preliminary data.</text>
</comment>
<dbReference type="Proteomes" id="UP000638570">
    <property type="component" value="Unassembled WGS sequence"/>
</dbReference>